<sequence>MSLLFALGSNSSGQLGVGHGDDTAAPQPGVTSTVTTVPTLPAAWYKLTGGGNHAVALTVAGDLYTCGSNADGQLGPGQSSTNRWTPAQFPGPDSSATTPRRWADVACGWNHTLLIDDTDGQVYAMGNEAFGQLGRTQGPLSHVSATTSPSLTVNPLLNHGRTASKLPRIISVACGLRHSLALDNEGRVWGWGTRRHGQLGATPVGQVPSSAATPHPIPDLPPVTQIAAGQHHSTMLDREGCVWVLGRSRHLAPFTRQIVGVDWSTRQLALDLPTGVTIRRLVSGWSHLVVLASDGTVYTAGRNDHGQLGQGTTEPLSMAVQVDLPGDPIVDVACGSEHSLALTAGGQCWAWGWNEHGNCGQANLPDAPVPHAIQLPARSPTVHRIGCGYGFSLLSIE</sequence>
<dbReference type="InterPro" id="IPR009091">
    <property type="entry name" value="RCC1/BLIP-II"/>
</dbReference>
<reference evidence="6" key="1">
    <citation type="submission" date="2022-07" db="EMBL/GenBank/DDBJ databases">
        <title>Phylogenomic reconstructions and comparative analyses of Kickxellomycotina fungi.</title>
        <authorList>
            <person name="Reynolds N.K."/>
            <person name="Stajich J.E."/>
            <person name="Barry K."/>
            <person name="Grigoriev I.V."/>
            <person name="Crous P."/>
            <person name="Smith M.E."/>
        </authorList>
    </citation>
    <scope>NUCLEOTIDE SEQUENCE</scope>
    <source>
        <strain evidence="6">RSA 861</strain>
    </source>
</reference>
<dbReference type="PANTHER" id="PTHR45982">
    <property type="entry name" value="REGULATOR OF CHROMOSOME CONDENSATION"/>
    <property type="match status" value="1"/>
</dbReference>
<dbReference type="PROSITE" id="PS00626">
    <property type="entry name" value="RCC1_2"/>
    <property type="match status" value="3"/>
</dbReference>
<evidence type="ECO:0000256" key="2">
    <source>
        <dbReference type="ARBA" id="ARBA00022737"/>
    </source>
</evidence>
<organism evidence="6 7">
    <name type="scientific">Tieghemiomyces parasiticus</name>
    <dbReference type="NCBI Taxonomy" id="78921"/>
    <lineage>
        <taxon>Eukaryota</taxon>
        <taxon>Fungi</taxon>
        <taxon>Fungi incertae sedis</taxon>
        <taxon>Zoopagomycota</taxon>
        <taxon>Kickxellomycotina</taxon>
        <taxon>Dimargaritomycetes</taxon>
        <taxon>Dimargaritales</taxon>
        <taxon>Dimargaritaceae</taxon>
        <taxon>Tieghemiomyces</taxon>
    </lineage>
</organism>
<dbReference type="InterPro" id="IPR058923">
    <property type="entry name" value="RCC1-like_dom"/>
</dbReference>
<dbReference type="PANTHER" id="PTHR45982:SF1">
    <property type="entry name" value="REGULATOR OF CHROMOSOME CONDENSATION"/>
    <property type="match status" value="1"/>
</dbReference>
<feature type="repeat" description="RCC1" evidence="3">
    <location>
        <begin position="295"/>
        <end position="345"/>
    </location>
</feature>
<accession>A0A9W8AAW8</accession>
<feature type="repeat" description="RCC1" evidence="3">
    <location>
        <begin position="346"/>
        <end position="397"/>
    </location>
</feature>
<dbReference type="AlphaFoldDB" id="A0A9W8AAW8"/>
<feature type="repeat" description="RCC1" evidence="3">
    <location>
        <begin position="61"/>
        <end position="118"/>
    </location>
</feature>
<protein>
    <submittedName>
        <fullName evidence="6">Alpha tubulin suppressor</fullName>
    </submittedName>
</protein>
<keyword evidence="1" id="KW-0344">Guanine-nucleotide releasing factor</keyword>
<evidence type="ECO:0000313" key="6">
    <source>
        <dbReference type="EMBL" id="KAJ1927231.1"/>
    </source>
</evidence>
<dbReference type="OrthoDB" id="5370059at2759"/>
<evidence type="ECO:0000256" key="1">
    <source>
        <dbReference type="ARBA" id="ARBA00022658"/>
    </source>
</evidence>
<comment type="caution">
    <text evidence="6">The sequence shown here is derived from an EMBL/GenBank/DDBJ whole genome shotgun (WGS) entry which is preliminary data.</text>
</comment>
<name>A0A9W8AAW8_9FUNG</name>
<dbReference type="Proteomes" id="UP001150569">
    <property type="component" value="Unassembled WGS sequence"/>
</dbReference>
<dbReference type="PRINTS" id="PR00633">
    <property type="entry name" value="RCCNDNSATION"/>
</dbReference>
<dbReference type="SUPFAM" id="SSF50985">
    <property type="entry name" value="RCC1/BLIP-II"/>
    <property type="match status" value="1"/>
</dbReference>
<feature type="region of interest" description="Disordered" evidence="4">
    <location>
        <begin position="74"/>
        <end position="99"/>
    </location>
</feature>
<dbReference type="Pfam" id="PF25390">
    <property type="entry name" value="WD40_RLD"/>
    <property type="match status" value="1"/>
</dbReference>
<keyword evidence="7" id="KW-1185">Reference proteome</keyword>
<dbReference type="InterPro" id="IPR000408">
    <property type="entry name" value="Reg_chr_condens"/>
</dbReference>
<evidence type="ECO:0000256" key="3">
    <source>
        <dbReference type="PROSITE-ProRule" id="PRU00235"/>
    </source>
</evidence>
<keyword evidence="2" id="KW-0677">Repeat</keyword>
<dbReference type="EMBL" id="JANBPT010000128">
    <property type="protein sequence ID" value="KAJ1927231.1"/>
    <property type="molecule type" value="Genomic_DNA"/>
</dbReference>
<dbReference type="InterPro" id="IPR051553">
    <property type="entry name" value="Ran_GTPase-activating"/>
</dbReference>
<dbReference type="Gene3D" id="2.130.10.30">
    <property type="entry name" value="Regulator of chromosome condensation 1/beta-lactamase-inhibitor protein II"/>
    <property type="match status" value="2"/>
</dbReference>
<feature type="repeat" description="RCC1" evidence="3">
    <location>
        <begin position="186"/>
        <end position="239"/>
    </location>
</feature>
<evidence type="ECO:0000256" key="4">
    <source>
        <dbReference type="SAM" id="MobiDB-lite"/>
    </source>
</evidence>
<feature type="domain" description="RCC1-like" evidence="5">
    <location>
        <begin position="4"/>
        <end position="393"/>
    </location>
</feature>
<evidence type="ECO:0000313" key="7">
    <source>
        <dbReference type="Proteomes" id="UP001150569"/>
    </source>
</evidence>
<feature type="repeat" description="RCC1" evidence="3">
    <location>
        <begin position="120"/>
        <end position="185"/>
    </location>
</feature>
<feature type="compositionally biased region" description="Polar residues" evidence="4">
    <location>
        <begin position="74"/>
        <end position="85"/>
    </location>
</feature>
<gene>
    <name evidence="6" type="primary">ATS1</name>
    <name evidence="6" type="ORF">IWQ60_003121</name>
</gene>
<feature type="repeat" description="RCC1" evidence="3">
    <location>
        <begin position="2"/>
        <end position="60"/>
    </location>
</feature>
<evidence type="ECO:0000259" key="5">
    <source>
        <dbReference type="Pfam" id="PF25390"/>
    </source>
</evidence>
<proteinExistence type="predicted"/>
<dbReference type="PROSITE" id="PS50012">
    <property type="entry name" value="RCC1_3"/>
    <property type="match status" value="6"/>
</dbReference>